<dbReference type="InterPro" id="IPR009318">
    <property type="entry name" value="Gustatory_rcpt"/>
</dbReference>
<evidence type="ECO:0000256" key="5">
    <source>
        <dbReference type="ARBA" id="ARBA00022989"/>
    </source>
</evidence>
<feature type="transmembrane region" description="Helical" evidence="8">
    <location>
        <begin position="315"/>
        <end position="336"/>
    </location>
</feature>
<comment type="caution">
    <text evidence="9">The sequence shown here is derived from an EMBL/GenBank/DDBJ whole genome shotgun (WGS) entry which is preliminary data.</text>
</comment>
<dbReference type="Proteomes" id="UP001458880">
    <property type="component" value="Unassembled WGS sequence"/>
</dbReference>
<dbReference type="AlphaFoldDB" id="A0AAW1L966"/>
<evidence type="ECO:0000256" key="8">
    <source>
        <dbReference type="SAM" id="Phobius"/>
    </source>
</evidence>
<dbReference type="PANTHER" id="PTHR21421">
    <property type="entry name" value="GUSTATORY RECEPTOR"/>
    <property type="match status" value="1"/>
</dbReference>
<dbReference type="Pfam" id="PF06151">
    <property type="entry name" value="Trehalose_recp"/>
    <property type="match status" value="1"/>
</dbReference>
<dbReference type="PANTHER" id="PTHR21421:SF29">
    <property type="entry name" value="GUSTATORY RECEPTOR 5A FOR TREHALOSE-RELATED"/>
    <property type="match status" value="1"/>
</dbReference>
<dbReference type="GO" id="GO:0050916">
    <property type="term" value="P:sensory perception of sweet taste"/>
    <property type="evidence" value="ECO:0007669"/>
    <property type="project" value="UniProtKB-ARBA"/>
</dbReference>
<dbReference type="EMBL" id="JASPKY010000147">
    <property type="protein sequence ID" value="KAK9730415.1"/>
    <property type="molecule type" value="Genomic_DNA"/>
</dbReference>
<proteinExistence type="inferred from homology"/>
<feature type="transmembrane region" description="Helical" evidence="8">
    <location>
        <begin position="28"/>
        <end position="49"/>
    </location>
</feature>
<name>A0AAW1L966_POPJA</name>
<comment type="similarity">
    <text evidence="2">Belongs to the insect chemoreceptor superfamily. Gustatory receptor (GR) family. Gr5a subfamily.</text>
</comment>
<evidence type="ECO:0000256" key="2">
    <source>
        <dbReference type="ARBA" id="ARBA00005327"/>
    </source>
</evidence>
<evidence type="ECO:0000256" key="7">
    <source>
        <dbReference type="ARBA" id="ARBA00023170"/>
    </source>
</evidence>
<comment type="subcellular location">
    <subcellularLocation>
        <location evidence="1">Cell membrane</location>
        <topology evidence="1">Multi-pass membrane protein</topology>
    </subcellularLocation>
</comment>
<sequence>MVENKAKYGGLQIGGPEPAVYRLLPASFIVDTGFYTNAVVTVALFTILAKEWSKLMDIFTEIDKSMNRTYGFPVNLRKKVIHTTTYFMVMAAVEHVLSLTYRVLDCNKLSNCTTSLYYQDNYSQIFDFANYSTVLAVLTQAIHFWCTFAWNYNNLFIMLMSTILAERFKQITGRLKYYEKFRFAGNFWSSIREDYDKLCFLCYQLDSTLSYIILSSYGTNLFFIIIQLYNSLMNNYRNATEKAYFFFSFGFLIFRTVAVSLYAAQINDASKEPTVILHSVPSIVYNEDIKRLLCQISFDSAVLTGCKMFKITRGLILNIAGAIVTYELVLIQFNAYT</sequence>
<keyword evidence="4 8" id="KW-0812">Transmembrane</keyword>
<evidence type="ECO:0000313" key="9">
    <source>
        <dbReference type="EMBL" id="KAK9730415.1"/>
    </source>
</evidence>
<keyword evidence="10" id="KW-1185">Reference proteome</keyword>
<keyword evidence="5 8" id="KW-1133">Transmembrane helix</keyword>
<evidence type="ECO:0000256" key="1">
    <source>
        <dbReference type="ARBA" id="ARBA00004651"/>
    </source>
</evidence>
<organism evidence="9 10">
    <name type="scientific">Popillia japonica</name>
    <name type="common">Japanese beetle</name>
    <dbReference type="NCBI Taxonomy" id="7064"/>
    <lineage>
        <taxon>Eukaryota</taxon>
        <taxon>Metazoa</taxon>
        <taxon>Ecdysozoa</taxon>
        <taxon>Arthropoda</taxon>
        <taxon>Hexapoda</taxon>
        <taxon>Insecta</taxon>
        <taxon>Pterygota</taxon>
        <taxon>Neoptera</taxon>
        <taxon>Endopterygota</taxon>
        <taxon>Coleoptera</taxon>
        <taxon>Polyphaga</taxon>
        <taxon>Scarabaeiformia</taxon>
        <taxon>Scarabaeidae</taxon>
        <taxon>Rutelinae</taxon>
        <taxon>Popillia</taxon>
    </lineage>
</organism>
<gene>
    <name evidence="9" type="ORF">QE152_g15228</name>
</gene>
<dbReference type="GO" id="GO:0005886">
    <property type="term" value="C:plasma membrane"/>
    <property type="evidence" value="ECO:0007669"/>
    <property type="project" value="UniProtKB-SubCell"/>
</dbReference>
<feature type="transmembrane region" description="Helical" evidence="8">
    <location>
        <begin position="211"/>
        <end position="232"/>
    </location>
</feature>
<keyword evidence="3" id="KW-1003">Cell membrane</keyword>
<protein>
    <submittedName>
        <fullName evidence="9">Trehalose receptor</fullName>
    </submittedName>
</protein>
<evidence type="ECO:0000313" key="10">
    <source>
        <dbReference type="Proteomes" id="UP001458880"/>
    </source>
</evidence>
<keyword evidence="7 9" id="KW-0675">Receptor</keyword>
<feature type="transmembrane region" description="Helical" evidence="8">
    <location>
        <begin position="244"/>
        <end position="264"/>
    </location>
</feature>
<reference evidence="9 10" key="1">
    <citation type="journal article" date="2024" name="BMC Genomics">
        <title>De novo assembly and annotation of Popillia japonica's genome with initial clues to its potential as an invasive pest.</title>
        <authorList>
            <person name="Cucini C."/>
            <person name="Boschi S."/>
            <person name="Funari R."/>
            <person name="Cardaioli E."/>
            <person name="Iannotti N."/>
            <person name="Marturano G."/>
            <person name="Paoli F."/>
            <person name="Bruttini M."/>
            <person name="Carapelli A."/>
            <person name="Frati F."/>
            <person name="Nardi F."/>
        </authorList>
    </citation>
    <scope>NUCLEOTIDE SEQUENCE [LARGE SCALE GENOMIC DNA]</scope>
    <source>
        <strain evidence="9">DMR45628</strain>
    </source>
</reference>
<accession>A0AAW1L966</accession>
<evidence type="ECO:0000256" key="6">
    <source>
        <dbReference type="ARBA" id="ARBA00023136"/>
    </source>
</evidence>
<dbReference type="GO" id="GO:0008527">
    <property type="term" value="F:taste receptor activity"/>
    <property type="evidence" value="ECO:0007669"/>
    <property type="project" value="InterPro"/>
</dbReference>
<keyword evidence="6 8" id="KW-0472">Membrane</keyword>
<evidence type="ECO:0000256" key="3">
    <source>
        <dbReference type="ARBA" id="ARBA00022475"/>
    </source>
</evidence>
<evidence type="ECO:0000256" key="4">
    <source>
        <dbReference type="ARBA" id="ARBA00022692"/>
    </source>
</evidence>